<organism evidence="2 3">
    <name type="scientific">Rhodopseudomonas telluris</name>
    <dbReference type="NCBI Taxonomy" id="644215"/>
    <lineage>
        <taxon>Bacteria</taxon>
        <taxon>Pseudomonadati</taxon>
        <taxon>Pseudomonadota</taxon>
        <taxon>Alphaproteobacteria</taxon>
        <taxon>Hyphomicrobiales</taxon>
        <taxon>Nitrobacteraceae</taxon>
        <taxon>Rhodopseudomonas</taxon>
    </lineage>
</organism>
<protein>
    <submittedName>
        <fullName evidence="2">PilZ domain-containing protein</fullName>
    </submittedName>
</protein>
<keyword evidence="3" id="KW-1185">Reference proteome</keyword>
<sequence>MRSHFSAAANLGQAGEGATLVYGDRKDPRVKFEQLVDALLVGVDGTWARACGVADISASGARLVMKCPIAGLNLTEFFLVLTPAGKPYRRCQLVRVDGQVIGVRFVAN</sequence>
<dbReference type="RefSeq" id="WP_378389189.1">
    <property type="nucleotide sequence ID" value="NZ_JBHLWM010000005.1"/>
</dbReference>
<dbReference type="InterPro" id="IPR009875">
    <property type="entry name" value="PilZ_domain"/>
</dbReference>
<evidence type="ECO:0000259" key="1">
    <source>
        <dbReference type="Pfam" id="PF07238"/>
    </source>
</evidence>
<dbReference type="Proteomes" id="UP001589775">
    <property type="component" value="Unassembled WGS sequence"/>
</dbReference>
<dbReference type="SUPFAM" id="SSF141371">
    <property type="entry name" value="PilZ domain-like"/>
    <property type="match status" value="1"/>
</dbReference>
<feature type="domain" description="PilZ" evidence="1">
    <location>
        <begin position="25"/>
        <end position="106"/>
    </location>
</feature>
<evidence type="ECO:0000313" key="2">
    <source>
        <dbReference type="EMBL" id="MFC0241873.1"/>
    </source>
</evidence>
<name>A0ABV6EUG4_9BRAD</name>
<gene>
    <name evidence="2" type="ORF">ACFFJ6_15395</name>
</gene>
<comment type="caution">
    <text evidence="2">The sequence shown here is derived from an EMBL/GenBank/DDBJ whole genome shotgun (WGS) entry which is preliminary data.</text>
</comment>
<accession>A0ABV6EUG4</accession>
<dbReference type="Pfam" id="PF07238">
    <property type="entry name" value="PilZ"/>
    <property type="match status" value="1"/>
</dbReference>
<proteinExistence type="predicted"/>
<dbReference type="EMBL" id="JBHLWM010000005">
    <property type="protein sequence ID" value="MFC0241873.1"/>
    <property type="molecule type" value="Genomic_DNA"/>
</dbReference>
<reference evidence="2 3" key="1">
    <citation type="submission" date="2024-09" db="EMBL/GenBank/DDBJ databases">
        <authorList>
            <person name="Sun Q."/>
            <person name="Mori K."/>
        </authorList>
    </citation>
    <scope>NUCLEOTIDE SEQUENCE [LARGE SCALE GENOMIC DNA]</scope>
    <source>
        <strain evidence="2 3">KCTC 23279</strain>
    </source>
</reference>
<evidence type="ECO:0000313" key="3">
    <source>
        <dbReference type="Proteomes" id="UP001589775"/>
    </source>
</evidence>